<dbReference type="InterPro" id="IPR024887">
    <property type="entry name" value="Ashwin"/>
</dbReference>
<feature type="region of interest" description="Disordered" evidence="5">
    <location>
        <begin position="227"/>
        <end position="289"/>
    </location>
</feature>
<feature type="compositionally biased region" description="Basic residues" evidence="5">
    <location>
        <begin position="280"/>
        <end position="289"/>
    </location>
</feature>
<protein>
    <recommendedName>
        <fullName evidence="3">Ashwin</fullName>
    </recommendedName>
</protein>
<keyword evidence="6" id="KW-1185">Reference proteome</keyword>
<comment type="subcellular location">
    <subcellularLocation>
        <location evidence="1">Nucleus</location>
    </subcellularLocation>
</comment>
<gene>
    <name evidence="7" type="primary">LOC110988209</name>
</gene>
<dbReference type="GO" id="GO:0005634">
    <property type="term" value="C:nucleus"/>
    <property type="evidence" value="ECO:0007669"/>
    <property type="project" value="UniProtKB-SubCell"/>
</dbReference>
<dbReference type="RefSeq" id="XP_022107219.1">
    <property type="nucleotide sequence ID" value="XM_022251527.1"/>
</dbReference>
<sequence length="289" mass="31564">MEQDDEPEAVVVDILHPEILSREDLADLLSQRHIKLDRPNATKEDLLEIFHRTITPLPQRAPRANRRGRTTAQVHRKLLQAKRRLQANSDQGSKVTMTVGFSKSQRNQQSPGLNSSSSSSSSPGTSRLKPPPVVTSKQRTLKLPSSKTSSWPSGSSSTTIKAAKDSTSPATNSQVDLEPKKIVTNKSTVQSKRDSRVTSPTTSAVTPDSLPQIKLKTSISPAVAPVSDKMRKMSVKPLGSDSTKIALKRPVPLDINGKTNPRSSDTTTKTSSSEDDHSPKQKIKRISWP</sequence>
<dbReference type="PANTHER" id="PTHR28359">
    <property type="entry name" value="ASHWIN"/>
    <property type="match status" value="1"/>
</dbReference>
<keyword evidence="4" id="KW-0539">Nucleus</keyword>
<feature type="compositionally biased region" description="Polar residues" evidence="5">
    <location>
        <begin position="197"/>
        <end position="206"/>
    </location>
</feature>
<dbReference type="Pfam" id="PF15323">
    <property type="entry name" value="Ashwin"/>
    <property type="match status" value="1"/>
</dbReference>
<comment type="similarity">
    <text evidence="2">Belongs to the ashwin family.</text>
</comment>
<reference evidence="7" key="1">
    <citation type="submission" date="2025-08" db="UniProtKB">
        <authorList>
            <consortium name="RefSeq"/>
        </authorList>
    </citation>
    <scope>IDENTIFICATION</scope>
</reference>
<dbReference type="GeneID" id="110988209"/>
<evidence type="ECO:0000313" key="6">
    <source>
        <dbReference type="Proteomes" id="UP000694845"/>
    </source>
</evidence>
<dbReference type="PANTHER" id="PTHR28359:SF1">
    <property type="entry name" value="ASHWIN"/>
    <property type="match status" value="1"/>
</dbReference>
<feature type="region of interest" description="Disordered" evidence="5">
    <location>
        <begin position="102"/>
        <end position="212"/>
    </location>
</feature>
<evidence type="ECO:0000256" key="5">
    <source>
        <dbReference type="SAM" id="MobiDB-lite"/>
    </source>
</evidence>
<evidence type="ECO:0000256" key="2">
    <source>
        <dbReference type="ARBA" id="ARBA00007855"/>
    </source>
</evidence>
<evidence type="ECO:0000256" key="1">
    <source>
        <dbReference type="ARBA" id="ARBA00004123"/>
    </source>
</evidence>
<dbReference type="OMA" id="IDWLYPE"/>
<feature type="compositionally biased region" description="Polar residues" evidence="5">
    <location>
        <begin position="165"/>
        <end position="175"/>
    </location>
</feature>
<proteinExistence type="inferred from homology"/>
<dbReference type="Proteomes" id="UP000694845">
    <property type="component" value="Unplaced"/>
</dbReference>
<dbReference type="OrthoDB" id="10071059at2759"/>
<feature type="compositionally biased region" description="Polar residues" evidence="5">
    <location>
        <begin position="102"/>
        <end position="114"/>
    </location>
</feature>
<evidence type="ECO:0000256" key="3">
    <source>
        <dbReference type="ARBA" id="ARBA00015134"/>
    </source>
</evidence>
<dbReference type="AlphaFoldDB" id="A0A8B7ZP71"/>
<dbReference type="GO" id="GO:0072669">
    <property type="term" value="C:tRNA-splicing ligase complex"/>
    <property type="evidence" value="ECO:0007669"/>
    <property type="project" value="InterPro"/>
</dbReference>
<dbReference type="GO" id="GO:0048598">
    <property type="term" value="P:embryonic morphogenesis"/>
    <property type="evidence" value="ECO:0007669"/>
    <property type="project" value="InterPro"/>
</dbReference>
<dbReference type="KEGG" id="aplc:110988209"/>
<evidence type="ECO:0000313" key="7">
    <source>
        <dbReference type="RefSeq" id="XP_022107219.1"/>
    </source>
</evidence>
<organism evidence="6 7">
    <name type="scientific">Acanthaster planci</name>
    <name type="common">Crown-of-thorns starfish</name>
    <dbReference type="NCBI Taxonomy" id="133434"/>
    <lineage>
        <taxon>Eukaryota</taxon>
        <taxon>Metazoa</taxon>
        <taxon>Echinodermata</taxon>
        <taxon>Eleutherozoa</taxon>
        <taxon>Asterozoa</taxon>
        <taxon>Asteroidea</taxon>
        <taxon>Valvatacea</taxon>
        <taxon>Valvatida</taxon>
        <taxon>Acanthasteridae</taxon>
        <taxon>Acanthaster</taxon>
    </lineage>
</organism>
<feature type="compositionally biased region" description="Low complexity" evidence="5">
    <location>
        <begin position="141"/>
        <end position="159"/>
    </location>
</feature>
<name>A0A8B7ZP71_ACAPL</name>
<accession>A0A8B7ZP71</accession>
<evidence type="ECO:0000256" key="4">
    <source>
        <dbReference type="ARBA" id="ARBA00023242"/>
    </source>
</evidence>